<evidence type="ECO:0000313" key="5">
    <source>
        <dbReference type="Proteomes" id="UP000254741"/>
    </source>
</evidence>
<dbReference type="AlphaFoldDB" id="A0A379T959"/>
<evidence type="ECO:0000256" key="1">
    <source>
        <dbReference type="ARBA" id="ARBA00004429"/>
    </source>
</evidence>
<dbReference type="EMBL" id="UGXG01000002">
    <property type="protein sequence ID" value="SUG46911.1"/>
    <property type="molecule type" value="Genomic_DNA"/>
</dbReference>
<sequence>MLFAVGCLDVTHKDAAGSITGFRGLFSYVGAAMAGVPVIMVKNSWAWSGVYIYALIAILLTTLSLALLSSCIVYNILATAAKRGCRQSPVRNGNPPP</sequence>
<accession>A0A379T959</accession>
<feature type="transmembrane region" description="Helical" evidence="3">
    <location>
        <begin position="51"/>
        <end position="77"/>
    </location>
</feature>
<dbReference type="Gene3D" id="1.20.1250.20">
    <property type="entry name" value="MFS general substrate transporter like domains"/>
    <property type="match status" value="1"/>
</dbReference>
<dbReference type="GO" id="GO:0005886">
    <property type="term" value="C:plasma membrane"/>
    <property type="evidence" value="ECO:0007669"/>
    <property type="project" value="UniProtKB-SubCell"/>
</dbReference>
<keyword evidence="3" id="KW-1133">Transmembrane helix</keyword>
<gene>
    <name evidence="4" type="primary">uhpC_2</name>
    <name evidence="4" type="ORF">NCTC8297_02150</name>
</gene>
<keyword evidence="2" id="KW-1003">Cell membrane</keyword>
<keyword evidence="3" id="KW-0812">Transmembrane</keyword>
<feature type="transmembrane region" description="Helical" evidence="3">
    <location>
        <begin position="25"/>
        <end position="45"/>
    </location>
</feature>
<evidence type="ECO:0000256" key="3">
    <source>
        <dbReference type="SAM" id="Phobius"/>
    </source>
</evidence>
<dbReference type="InterPro" id="IPR036259">
    <property type="entry name" value="MFS_trans_sf"/>
</dbReference>
<proteinExistence type="predicted"/>
<protein>
    <submittedName>
        <fullName evidence="4">Putative regulatory protein</fullName>
    </submittedName>
</protein>
<organism evidence="4 5">
    <name type="scientific">Salmonella enterica subsp. arizonae</name>
    <dbReference type="NCBI Taxonomy" id="59203"/>
    <lineage>
        <taxon>Bacteria</taxon>
        <taxon>Pseudomonadati</taxon>
        <taxon>Pseudomonadota</taxon>
        <taxon>Gammaproteobacteria</taxon>
        <taxon>Enterobacterales</taxon>
        <taxon>Enterobacteriaceae</taxon>
        <taxon>Salmonella</taxon>
    </lineage>
</organism>
<evidence type="ECO:0000313" key="4">
    <source>
        <dbReference type="EMBL" id="SUG46911.1"/>
    </source>
</evidence>
<name>A0A379T959_SALER</name>
<comment type="subcellular location">
    <subcellularLocation>
        <location evidence="1">Cell inner membrane</location>
        <topology evidence="1">Multi-pass membrane protein</topology>
    </subcellularLocation>
</comment>
<evidence type="ECO:0000256" key="2">
    <source>
        <dbReference type="ARBA" id="ARBA00022519"/>
    </source>
</evidence>
<reference evidence="4 5" key="1">
    <citation type="submission" date="2018-06" db="EMBL/GenBank/DDBJ databases">
        <authorList>
            <consortium name="Pathogen Informatics"/>
            <person name="Doyle S."/>
        </authorList>
    </citation>
    <scope>NUCLEOTIDE SEQUENCE [LARGE SCALE GENOMIC DNA]</scope>
    <source>
        <strain evidence="4 5">NCTC8297</strain>
    </source>
</reference>
<keyword evidence="2" id="KW-0997">Cell inner membrane</keyword>
<dbReference type="Proteomes" id="UP000254741">
    <property type="component" value="Unassembled WGS sequence"/>
</dbReference>
<keyword evidence="3" id="KW-0472">Membrane</keyword>